<dbReference type="GO" id="GO:0005524">
    <property type="term" value="F:ATP binding"/>
    <property type="evidence" value="ECO:0007669"/>
    <property type="project" value="InterPro"/>
</dbReference>
<dbReference type="Proteomes" id="UP000242520">
    <property type="component" value="Unassembled WGS sequence"/>
</dbReference>
<organism evidence="2 3">
    <name type="scientific">Tepidibacter thalassicus DSM 15285</name>
    <dbReference type="NCBI Taxonomy" id="1123350"/>
    <lineage>
        <taxon>Bacteria</taxon>
        <taxon>Bacillati</taxon>
        <taxon>Bacillota</taxon>
        <taxon>Clostridia</taxon>
        <taxon>Peptostreptococcales</taxon>
        <taxon>Peptostreptococcaceae</taxon>
        <taxon>Tepidibacter</taxon>
    </lineage>
</organism>
<reference evidence="3" key="1">
    <citation type="submission" date="2016-11" db="EMBL/GenBank/DDBJ databases">
        <authorList>
            <person name="Varghese N."/>
            <person name="Submissions S."/>
        </authorList>
    </citation>
    <scope>NUCLEOTIDE SEQUENCE [LARGE SCALE GENOMIC DNA]</scope>
    <source>
        <strain evidence="3">DSM 15285</strain>
    </source>
</reference>
<dbReference type="RefSeq" id="WP_242939229.1">
    <property type="nucleotide sequence ID" value="NZ_FQXH01000007.1"/>
</dbReference>
<dbReference type="Pfam" id="PF01695">
    <property type="entry name" value="IstB_IS21"/>
    <property type="match status" value="1"/>
</dbReference>
<evidence type="ECO:0000313" key="3">
    <source>
        <dbReference type="Proteomes" id="UP000242520"/>
    </source>
</evidence>
<dbReference type="InterPro" id="IPR002611">
    <property type="entry name" value="IstB_ATP-bd"/>
</dbReference>
<evidence type="ECO:0000259" key="1">
    <source>
        <dbReference type="Pfam" id="PF01695"/>
    </source>
</evidence>
<dbReference type="Gene3D" id="3.40.50.300">
    <property type="entry name" value="P-loop containing nucleotide triphosphate hydrolases"/>
    <property type="match status" value="1"/>
</dbReference>
<dbReference type="CDD" id="cd00009">
    <property type="entry name" value="AAA"/>
    <property type="match status" value="1"/>
</dbReference>
<dbReference type="AlphaFoldDB" id="A0A1M5PWY6"/>
<dbReference type="EMBL" id="FQXH01000007">
    <property type="protein sequence ID" value="SHH06338.1"/>
    <property type="molecule type" value="Genomic_DNA"/>
</dbReference>
<name>A0A1M5PWY6_9FIRM</name>
<keyword evidence="3" id="KW-1185">Reference proteome</keyword>
<dbReference type="PANTHER" id="PTHR30050:SF10">
    <property type="entry name" value="PHAGE-LIKE ELEMENT PBSX PROTEIN XKDC"/>
    <property type="match status" value="1"/>
</dbReference>
<evidence type="ECO:0000313" key="2">
    <source>
        <dbReference type="EMBL" id="SHH06338.1"/>
    </source>
</evidence>
<proteinExistence type="predicted"/>
<dbReference type="NCBIfam" id="NF005378">
    <property type="entry name" value="PRK06921.1"/>
    <property type="match status" value="1"/>
</dbReference>
<dbReference type="STRING" id="1123350.SAMN02744040_00654"/>
<dbReference type="InterPro" id="IPR027417">
    <property type="entry name" value="P-loop_NTPase"/>
</dbReference>
<dbReference type="PANTHER" id="PTHR30050">
    <property type="entry name" value="CHROMOSOMAL REPLICATION INITIATOR PROTEIN DNAA"/>
    <property type="match status" value="1"/>
</dbReference>
<protein>
    <submittedName>
        <fullName evidence="2">DNA replication protein DnaC</fullName>
    </submittedName>
</protein>
<gene>
    <name evidence="2" type="ORF">SAMN02744040_00654</name>
</gene>
<dbReference type="SUPFAM" id="SSF52540">
    <property type="entry name" value="P-loop containing nucleoside triphosphate hydrolases"/>
    <property type="match status" value="1"/>
</dbReference>
<dbReference type="GO" id="GO:0006260">
    <property type="term" value="P:DNA replication"/>
    <property type="evidence" value="ECO:0007669"/>
    <property type="project" value="TreeGrafter"/>
</dbReference>
<sequence>MIDGWKRTESFNCPKCKDREMIYNSELDAMVFCECRERKQYERILKNSGISEAFRKKSFRNYSDKGIDILKKAKKKAVNYIKKFDEIRNTEKNSIAFLGQVGAGKTHLSIAIANNLMSKNIGVLYMQYREDIVKIKQVANDEINYSNAINPYKNASVLLIDDLFKKATYKDRLGNEILNDADARVMFEIINYRYLKRAPIIVSSEYTVNKLLDLDEAIGSRIIQMCEDRTIEFVGEKLNHRLYKLVI</sequence>
<feature type="domain" description="IstB-like ATP-binding" evidence="1">
    <location>
        <begin position="16"/>
        <end position="204"/>
    </location>
</feature>
<accession>A0A1M5PWY6</accession>